<proteinExistence type="predicted"/>
<reference evidence="3" key="1">
    <citation type="journal article" date="2019" name="Int. J. Syst. Evol. Microbiol.">
        <title>The Global Catalogue of Microorganisms (GCM) 10K type strain sequencing project: providing services to taxonomists for standard genome sequencing and annotation.</title>
        <authorList>
            <consortium name="The Broad Institute Genomics Platform"/>
            <consortium name="The Broad Institute Genome Sequencing Center for Infectious Disease"/>
            <person name="Wu L."/>
            <person name="Ma J."/>
        </authorList>
    </citation>
    <scope>NUCLEOTIDE SEQUENCE [LARGE SCALE GENOMIC DNA]</scope>
    <source>
        <strain evidence="3">JCM 4816</strain>
    </source>
</reference>
<name>A0ABP6TSC5_9ACTN</name>
<dbReference type="RefSeq" id="WP_345577558.1">
    <property type="nucleotide sequence ID" value="NZ_BAAAXF010000031.1"/>
</dbReference>
<keyword evidence="3" id="KW-1185">Reference proteome</keyword>
<gene>
    <name evidence="2" type="ORF">GCM10019016_044270</name>
</gene>
<dbReference type="EMBL" id="BAAAXF010000031">
    <property type="protein sequence ID" value="GAA3497326.1"/>
    <property type="molecule type" value="Genomic_DNA"/>
</dbReference>
<sequence>MLAETITAIASAGGTAVIAAAGTDLWTSFRDRLAKLLGRGDAETEQTILRHLQRTAVELPAALEGSEAVRGQLEAAWAGQIASILRALPDDEREEVARRLQELTAEVALRSENDGYLAQAHNHGQAIGRDMNINSANGGYSAGQMFFGSTPENPPQPGQTPPA</sequence>
<organism evidence="2 3">
    <name type="scientific">Streptomyces prasinosporus</name>
    <dbReference type="NCBI Taxonomy" id="68256"/>
    <lineage>
        <taxon>Bacteria</taxon>
        <taxon>Bacillati</taxon>
        <taxon>Actinomycetota</taxon>
        <taxon>Actinomycetes</taxon>
        <taxon>Kitasatosporales</taxon>
        <taxon>Streptomycetaceae</taxon>
        <taxon>Streptomyces</taxon>
        <taxon>Streptomyces albogriseolus group</taxon>
    </lineage>
</organism>
<evidence type="ECO:0000313" key="3">
    <source>
        <dbReference type="Proteomes" id="UP001501455"/>
    </source>
</evidence>
<dbReference type="Proteomes" id="UP001501455">
    <property type="component" value="Unassembled WGS sequence"/>
</dbReference>
<comment type="caution">
    <text evidence="2">The sequence shown here is derived from an EMBL/GenBank/DDBJ whole genome shotgun (WGS) entry which is preliminary data.</text>
</comment>
<evidence type="ECO:0000313" key="2">
    <source>
        <dbReference type="EMBL" id="GAA3497326.1"/>
    </source>
</evidence>
<evidence type="ECO:0000256" key="1">
    <source>
        <dbReference type="SAM" id="MobiDB-lite"/>
    </source>
</evidence>
<feature type="compositionally biased region" description="Pro residues" evidence="1">
    <location>
        <begin position="152"/>
        <end position="163"/>
    </location>
</feature>
<protein>
    <submittedName>
        <fullName evidence="2">Uncharacterized protein</fullName>
    </submittedName>
</protein>
<feature type="region of interest" description="Disordered" evidence="1">
    <location>
        <begin position="139"/>
        <end position="163"/>
    </location>
</feature>
<accession>A0ABP6TSC5</accession>